<evidence type="ECO:0000313" key="18">
    <source>
        <dbReference type="Proteomes" id="UP000694843"/>
    </source>
</evidence>
<dbReference type="PANTHER" id="PTHR10989:SF16">
    <property type="entry name" value="AT02829P-RELATED"/>
    <property type="match status" value="1"/>
</dbReference>
<dbReference type="PANTHER" id="PTHR10989">
    <property type="entry name" value="ANDROGEN-INDUCED PROTEIN 1-RELATED"/>
    <property type="match status" value="1"/>
</dbReference>
<evidence type="ECO:0000256" key="9">
    <source>
        <dbReference type="ARBA" id="ARBA00047863"/>
    </source>
</evidence>
<keyword evidence="5 17" id="KW-1133">Transmembrane helix</keyword>
<evidence type="ECO:0000256" key="2">
    <source>
        <dbReference type="ARBA" id="ARBA00004127"/>
    </source>
</evidence>
<protein>
    <submittedName>
        <fullName evidence="19">Androgen-induced gene 1 protein</fullName>
    </submittedName>
</protein>
<feature type="transmembrane region" description="Helical" evidence="17">
    <location>
        <begin position="194"/>
        <end position="214"/>
    </location>
</feature>
<dbReference type="OrthoDB" id="1898221at2759"/>
<feature type="transmembrane region" description="Helical" evidence="17">
    <location>
        <begin position="47"/>
        <end position="70"/>
    </location>
</feature>
<comment type="catalytic activity">
    <reaction evidence="12">
        <text>9-(9Z-octadecenoyloxy)-octadecanoate + H2O = 9-hydroxy-octadecanoate + (9Z)-octadecenoate + H(+)</text>
        <dbReference type="Rhea" id="RHEA:52048"/>
        <dbReference type="ChEBI" id="CHEBI:15377"/>
        <dbReference type="ChEBI" id="CHEBI:15378"/>
        <dbReference type="ChEBI" id="CHEBI:30823"/>
        <dbReference type="ChEBI" id="CHEBI:136282"/>
        <dbReference type="ChEBI" id="CHEBI:136286"/>
    </reaction>
    <physiologicalReaction direction="left-to-right" evidence="12">
        <dbReference type="Rhea" id="RHEA:52049"/>
    </physiologicalReaction>
</comment>
<evidence type="ECO:0000256" key="1">
    <source>
        <dbReference type="ARBA" id="ARBA00000923"/>
    </source>
</evidence>
<dbReference type="Proteomes" id="UP000694843">
    <property type="component" value="Unplaced"/>
</dbReference>
<dbReference type="KEGG" id="hazt:108675357"/>
<dbReference type="GeneID" id="108675357"/>
<comment type="subcellular location">
    <subcellularLocation>
        <location evidence="2">Endomembrane system</location>
        <topology evidence="2">Multi-pass membrane protein</topology>
    </subcellularLocation>
</comment>
<dbReference type="GO" id="GO:0016020">
    <property type="term" value="C:membrane"/>
    <property type="evidence" value="ECO:0007669"/>
    <property type="project" value="InterPro"/>
</dbReference>
<keyword evidence="6 17" id="KW-0472">Membrane</keyword>
<evidence type="ECO:0000256" key="16">
    <source>
        <dbReference type="ARBA" id="ARBA00049428"/>
    </source>
</evidence>
<comment type="catalytic activity">
    <reaction evidence="14">
        <text>13-(9Z-octadecenoyloxy)-octadecanoate + H2O = 13-hydroxy-octadecanoate + (9Z)-octadecenoate + H(+)</text>
        <dbReference type="Rhea" id="RHEA:52064"/>
        <dbReference type="ChEBI" id="CHEBI:15377"/>
        <dbReference type="ChEBI" id="CHEBI:15378"/>
        <dbReference type="ChEBI" id="CHEBI:30823"/>
        <dbReference type="ChEBI" id="CHEBI:136303"/>
        <dbReference type="ChEBI" id="CHEBI:136304"/>
    </reaction>
    <physiologicalReaction direction="left-to-right" evidence="14">
        <dbReference type="Rhea" id="RHEA:52065"/>
    </physiologicalReaction>
</comment>
<sequence length="235" mass="27129">MSLLTSYHFVLAVIYGYSSYYYIYGVIPPKEIATVRRSNYGVFKYLTYWDLLLQCAFFSSCFLSNVFSSAQRSKRKTAPEKTLDFLFSSIVFPLAVFVATSFWGLFFTDRELVFPKIFDEFFPSWLNHVVHTLPLVAVLLELLCVQRSFPSKKKGFLCISLVSCIYIAWVFFIAHTTGDWVYPVLAKLPTPHRALFIVGLVGLMGLCYFVGHVLHSLRWRQPARSEKKGHQKKNK</sequence>
<evidence type="ECO:0000256" key="15">
    <source>
        <dbReference type="ARBA" id="ARBA00049322"/>
    </source>
</evidence>
<comment type="catalytic activity">
    <reaction evidence="1">
        <text>9-(9Z-hexadecenoyloxy)-octadecanoate + H2O = (9Z)-hexadecenoate + 9-hydroxy-octadecanoate + H(+)</text>
        <dbReference type="Rhea" id="RHEA:52068"/>
        <dbReference type="ChEBI" id="CHEBI:15377"/>
        <dbReference type="ChEBI" id="CHEBI:15378"/>
        <dbReference type="ChEBI" id="CHEBI:32372"/>
        <dbReference type="ChEBI" id="CHEBI:136286"/>
        <dbReference type="ChEBI" id="CHEBI:136309"/>
    </reaction>
    <physiologicalReaction direction="left-to-right" evidence="1">
        <dbReference type="Rhea" id="RHEA:52069"/>
    </physiologicalReaction>
</comment>
<reference evidence="19" key="1">
    <citation type="submission" date="2025-08" db="UniProtKB">
        <authorList>
            <consortium name="RefSeq"/>
        </authorList>
    </citation>
    <scope>IDENTIFICATION</scope>
    <source>
        <tissue evidence="19">Whole organism</tissue>
    </source>
</reference>
<comment type="similarity">
    <text evidence="3">Belongs to the AIG1 family.</text>
</comment>
<evidence type="ECO:0000256" key="13">
    <source>
        <dbReference type="ARBA" id="ARBA00049221"/>
    </source>
</evidence>
<organism evidence="18 19">
    <name type="scientific">Hyalella azteca</name>
    <name type="common">Amphipod</name>
    <dbReference type="NCBI Taxonomy" id="294128"/>
    <lineage>
        <taxon>Eukaryota</taxon>
        <taxon>Metazoa</taxon>
        <taxon>Ecdysozoa</taxon>
        <taxon>Arthropoda</taxon>
        <taxon>Crustacea</taxon>
        <taxon>Multicrustacea</taxon>
        <taxon>Malacostraca</taxon>
        <taxon>Eumalacostraca</taxon>
        <taxon>Peracarida</taxon>
        <taxon>Amphipoda</taxon>
        <taxon>Senticaudata</taxon>
        <taxon>Talitrida</taxon>
        <taxon>Talitroidea</taxon>
        <taxon>Hyalellidae</taxon>
        <taxon>Hyalella</taxon>
    </lineage>
</organism>
<feature type="transmembrane region" description="Helical" evidence="17">
    <location>
        <begin position="156"/>
        <end position="174"/>
    </location>
</feature>
<proteinExistence type="inferred from homology"/>
<feature type="transmembrane region" description="Helical" evidence="17">
    <location>
        <begin position="7"/>
        <end position="27"/>
    </location>
</feature>
<comment type="catalytic activity">
    <reaction evidence="16">
        <text>12-(9Z-hexadecenoyloxy)-octadecanoate + H2O = 12-hydroxyoctadecanoate + (9Z)-hexadecenoate + H(+)</text>
        <dbReference type="Rhea" id="RHEA:52072"/>
        <dbReference type="ChEBI" id="CHEBI:15377"/>
        <dbReference type="ChEBI" id="CHEBI:15378"/>
        <dbReference type="ChEBI" id="CHEBI:32372"/>
        <dbReference type="ChEBI" id="CHEBI:84201"/>
        <dbReference type="ChEBI" id="CHEBI:136312"/>
    </reaction>
    <physiologicalReaction direction="left-to-right" evidence="16">
        <dbReference type="Rhea" id="RHEA:52073"/>
    </physiologicalReaction>
</comment>
<evidence type="ECO:0000256" key="10">
    <source>
        <dbReference type="ARBA" id="ARBA00048680"/>
    </source>
</evidence>
<evidence type="ECO:0000256" key="12">
    <source>
        <dbReference type="ARBA" id="ARBA00048800"/>
    </source>
</evidence>
<evidence type="ECO:0000256" key="17">
    <source>
        <dbReference type="SAM" id="Phobius"/>
    </source>
</evidence>
<evidence type="ECO:0000256" key="8">
    <source>
        <dbReference type="ARBA" id="ARBA00047427"/>
    </source>
</evidence>
<dbReference type="OMA" id="IWDRELI"/>
<name>A0A8B7NYJ7_HYAAZ</name>
<comment type="catalytic activity">
    <reaction evidence="9">
        <text>9-hexadecanoyloxy-octadecanoate + H2O = 9-hydroxy-octadecanoate + hexadecanoate + H(+)</text>
        <dbReference type="Rhea" id="RHEA:52052"/>
        <dbReference type="ChEBI" id="CHEBI:7896"/>
        <dbReference type="ChEBI" id="CHEBI:15377"/>
        <dbReference type="ChEBI" id="CHEBI:15378"/>
        <dbReference type="ChEBI" id="CHEBI:83670"/>
        <dbReference type="ChEBI" id="CHEBI:136286"/>
    </reaction>
    <physiologicalReaction direction="left-to-right" evidence="9">
        <dbReference type="Rhea" id="RHEA:52053"/>
    </physiologicalReaction>
</comment>
<evidence type="ECO:0000256" key="5">
    <source>
        <dbReference type="ARBA" id="ARBA00022989"/>
    </source>
</evidence>
<dbReference type="Pfam" id="PF04750">
    <property type="entry name" value="Far-17a_AIG1"/>
    <property type="match status" value="1"/>
</dbReference>
<accession>A0A8B7NYJ7</accession>
<comment type="catalytic activity">
    <reaction evidence="11">
        <text>12-(9Z-octadecenoyloxy)-octadecanoate + H2O = 12-hydroxyoctadecanoate + (9Z)-octadecenoate + H(+)</text>
        <dbReference type="Rhea" id="RHEA:52060"/>
        <dbReference type="ChEBI" id="CHEBI:15377"/>
        <dbReference type="ChEBI" id="CHEBI:15378"/>
        <dbReference type="ChEBI" id="CHEBI:30823"/>
        <dbReference type="ChEBI" id="CHEBI:84201"/>
        <dbReference type="ChEBI" id="CHEBI:136302"/>
    </reaction>
    <physiologicalReaction direction="left-to-right" evidence="11">
        <dbReference type="Rhea" id="RHEA:52061"/>
    </physiologicalReaction>
</comment>
<comment type="catalytic activity">
    <reaction evidence="13">
        <text>9-octadecanoyloxy-octadecanoate + H2O = 9-hydroxy-octadecanoate + octadecanoate + H(+)</text>
        <dbReference type="Rhea" id="RHEA:52096"/>
        <dbReference type="ChEBI" id="CHEBI:15377"/>
        <dbReference type="ChEBI" id="CHEBI:15378"/>
        <dbReference type="ChEBI" id="CHEBI:25629"/>
        <dbReference type="ChEBI" id="CHEBI:136286"/>
        <dbReference type="ChEBI" id="CHEBI:136373"/>
    </reaction>
    <physiologicalReaction direction="left-to-right" evidence="13">
        <dbReference type="Rhea" id="RHEA:52097"/>
    </physiologicalReaction>
</comment>
<evidence type="ECO:0000313" key="19">
    <source>
        <dbReference type="RefSeq" id="XP_018018848.1"/>
    </source>
</evidence>
<evidence type="ECO:0000256" key="6">
    <source>
        <dbReference type="ARBA" id="ARBA00023136"/>
    </source>
</evidence>
<dbReference type="InterPro" id="IPR006838">
    <property type="entry name" value="ADTRP_AIG1"/>
</dbReference>
<keyword evidence="4 17" id="KW-0812">Transmembrane</keyword>
<dbReference type="RefSeq" id="XP_018018848.1">
    <property type="nucleotide sequence ID" value="XM_018163359.2"/>
</dbReference>
<evidence type="ECO:0000256" key="7">
    <source>
        <dbReference type="ARBA" id="ARBA00047368"/>
    </source>
</evidence>
<comment type="catalytic activity">
    <reaction evidence="8">
        <text>13-octadecanoyloxy-octadecanoate + H2O = 13-hydroxy-octadecanoate + octadecanoate + H(+)</text>
        <dbReference type="Rhea" id="RHEA:52084"/>
        <dbReference type="ChEBI" id="CHEBI:15377"/>
        <dbReference type="ChEBI" id="CHEBI:15378"/>
        <dbReference type="ChEBI" id="CHEBI:25629"/>
        <dbReference type="ChEBI" id="CHEBI:136304"/>
        <dbReference type="ChEBI" id="CHEBI:136335"/>
    </reaction>
    <physiologicalReaction direction="left-to-right" evidence="8">
        <dbReference type="Rhea" id="RHEA:52085"/>
    </physiologicalReaction>
</comment>
<evidence type="ECO:0000256" key="4">
    <source>
        <dbReference type="ARBA" id="ARBA00022692"/>
    </source>
</evidence>
<feature type="transmembrane region" description="Helical" evidence="17">
    <location>
        <begin position="125"/>
        <end position="144"/>
    </location>
</feature>
<evidence type="ECO:0000256" key="3">
    <source>
        <dbReference type="ARBA" id="ARBA00009300"/>
    </source>
</evidence>
<gene>
    <name evidence="19" type="primary">LOC108675357</name>
</gene>
<comment type="catalytic activity">
    <reaction evidence="7">
        <text>12-hexadecanoyloxy-octadecanoate + H2O = 12-hydroxyoctadecanoate + hexadecanoate + H(+)</text>
        <dbReference type="Rhea" id="RHEA:52056"/>
        <dbReference type="ChEBI" id="CHEBI:7896"/>
        <dbReference type="ChEBI" id="CHEBI:15377"/>
        <dbReference type="ChEBI" id="CHEBI:15378"/>
        <dbReference type="ChEBI" id="CHEBI:83677"/>
        <dbReference type="ChEBI" id="CHEBI:84201"/>
    </reaction>
    <physiologicalReaction direction="left-to-right" evidence="7">
        <dbReference type="Rhea" id="RHEA:52057"/>
    </physiologicalReaction>
</comment>
<dbReference type="AlphaFoldDB" id="A0A8B7NYJ7"/>
<dbReference type="GO" id="GO:0012505">
    <property type="term" value="C:endomembrane system"/>
    <property type="evidence" value="ECO:0007669"/>
    <property type="project" value="UniProtKB-SubCell"/>
</dbReference>
<evidence type="ECO:0000256" key="11">
    <source>
        <dbReference type="ARBA" id="ARBA00048701"/>
    </source>
</evidence>
<feature type="transmembrane region" description="Helical" evidence="17">
    <location>
        <begin position="82"/>
        <end position="105"/>
    </location>
</feature>
<evidence type="ECO:0000256" key="14">
    <source>
        <dbReference type="ARBA" id="ARBA00049296"/>
    </source>
</evidence>
<comment type="catalytic activity">
    <reaction evidence="15">
        <text>13-(9Z-hexadecenoyloxy)-octadecanoate + H2O = 13-hydroxy-octadecanoate + (9Z)-hexadecenoate + H(+)</text>
        <dbReference type="Rhea" id="RHEA:52076"/>
        <dbReference type="ChEBI" id="CHEBI:15377"/>
        <dbReference type="ChEBI" id="CHEBI:15378"/>
        <dbReference type="ChEBI" id="CHEBI:32372"/>
        <dbReference type="ChEBI" id="CHEBI:136304"/>
        <dbReference type="ChEBI" id="CHEBI:136315"/>
    </reaction>
    <physiologicalReaction direction="left-to-right" evidence="15">
        <dbReference type="Rhea" id="RHEA:52077"/>
    </physiologicalReaction>
</comment>
<keyword evidence="18" id="KW-1185">Reference proteome</keyword>
<comment type="catalytic activity">
    <reaction evidence="10">
        <text>12-octadecanoyloxy-octadecanoate + H2O = 12-hydroxyoctadecanoate + octadecanoate + H(+)</text>
        <dbReference type="Rhea" id="RHEA:52080"/>
        <dbReference type="ChEBI" id="CHEBI:15377"/>
        <dbReference type="ChEBI" id="CHEBI:15378"/>
        <dbReference type="ChEBI" id="CHEBI:25629"/>
        <dbReference type="ChEBI" id="CHEBI:84201"/>
        <dbReference type="ChEBI" id="CHEBI:136330"/>
    </reaction>
    <physiologicalReaction direction="left-to-right" evidence="10">
        <dbReference type="Rhea" id="RHEA:52081"/>
    </physiologicalReaction>
</comment>